<protein>
    <submittedName>
        <fullName evidence="1">Uncharacterized protein</fullName>
    </submittedName>
</protein>
<dbReference type="EMBL" id="FR729477">
    <property type="protein sequence ID" value="CBY27977.1"/>
    <property type="molecule type" value="Genomic_DNA"/>
</dbReference>
<dbReference type="KEGG" id="yey:Y11_02041"/>
<evidence type="ECO:0000313" key="1">
    <source>
        <dbReference type="EMBL" id="CBY27977.1"/>
    </source>
</evidence>
<dbReference type="Proteomes" id="UP000008084">
    <property type="component" value="Chromosome"/>
</dbReference>
<dbReference type="AlphaFoldDB" id="A0A0H3NS70"/>
<reference evidence="1 2" key="1">
    <citation type="journal article" date="2011" name="J. Bacteriol.">
        <title>Complete genome sequence of Yersinia enterocolitica subsp. palearctica serogroup O:3.</title>
        <authorList>
            <person name="Batzilla J."/>
            <person name="Hoper D."/>
            <person name="Antonenka U."/>
            <person name="Heesemann J."/>
            <person name="Rakin A."/>
        </authorList>
    </citation>
    <scope>NUCLEOTIDE SEQUENCE [LARGE SCALE GENOMIC DNA]</scope>
    <source>
        <strain evidence="2">DSM 13030 / CIP 106945 / Y11</strain>
    </source>
</reference>
<gene>
    <name evidence="1" type="ordered locus">Y11_02041</name>
</gene>
<dbReference type="HOGENOM" id="CLU_218859_0_0_6"/>
<dbReference type="PATRIC" id="fig|930944.6.peg.205"/>
<organism evidence="1 2">
    <name type="scientific">Yersinia enterocolitica subsp. palearctica serotype O:3 (strain DSM 13030 / CIP 106945 / Y11)</name>
    <dbReference type="NCBI Taxonomy" id="930944"/>
    <lineage>
        <taxon>Bacteria</taxon>
        <taxon>Pseudomonadati</taxon>
        <taxon>Pseudomonadota</taxon>
        <taxon>Gammaproteobacteria</taxon>
        <taxon>Enterobacterales</taxon>
        <taxon>Yersiniaceae</taxon>
        <taxon>Yersinia</taxon>
    </lineage>
</organism>
<evidence type="ECO:0000313" key="2">
    <source>
        <dbReference type="Proteomes" id="UP000008084"/>
    </source>
</evidence>
<proteinExistence type="predicted"/>
<name>A0A0H3NS70_YERE1</name>
<accession>A0A0H3NS70</accession>
<sequence length="38" mass="4266">MERMTPKLTLVKPTLVPVGINIIVRDTAKPLYGYALRP</sequence>